<feature type="signal peptide" evidence="2">
    <location>
        <begin position="1"/>
        <end position="19"/>
    </location>
</feature>
<feature type="chain" id="PRO_5024313290" description="Outer membrane protein beta-barrel domain-containing protein" evidence="2">
    <location>
        <begin position="20"/>
        <end position="186"/>
    </location>
</feature>
<evidence type="ECO:0000256" key="1">
    <source>
        <dbReference type="ARBA" id="ARBA00022729"/>
    </source>
</evidence>
<proteinExistence type="predicted"/>
<dbReference type="InterPro" id="IPR011250">
    <property type="entry name" value="OMP/PagP_B-barrel"/>
</dbReference>
<name>A0A5Q4ZWN5_9GAMM</name>
<evidence type="ECO:0000313" key="4">
    <source>
        <dbReference type="EMBL" id="VVV05629.1"/>
    </source>
</evidence>
<dbReference type="AlphaFoldDB" id="A0A5Q4ZWN5"/>
<dbReference type="InterPro" id="IPR027385">
    <property type="entry name" value="Beta-barrel_OMP"/>
</dbReference>
<sequence>MKKILVVSLMAASLNVAHAAGSDYSGLYIGADYVQSDMLDILAVTSILGPQTSNSESTGYSVQVGYTSRLSENLYLSSEFSYADLGSAKVAGQGLLGPYTGEVSATSYGVNLMPKYHFGGFYVGVIGGLNNLSADVAISSTKSSVDEWKLLTGAEIGYSFQQVGVNLGYKSIDDISAVYLGMDYTF</sequence>
<dbReference type="Gene3D" id="2.40.160.20">
    <property type="match status" value="1"/>
</dbReference>
<accession>A0A5Q4ZWN5</accession>
<feature type="domain" description="Outer membrane protein beta-barrel" evidence="3">
    <location>
        <begin position="8"/>
        <end position="174"/>
    </location>
</feature>
<evidence type="ECO:0000256" key="2">
    <source>
        <dbReference type="SAM" id="SignalP"/>
    </source>
</evidence>
<gene>
    <name evidence="4" type="ORF">AW0309160_03112</name>
</gene>
<dbReference type="EMBL" id="LR721751">
    <property type="protein sequence ID" value="VVV05629.1"/>
    <property type="molecule type" value="Genomic_DNA"/>
</dbReference>
<keyword evidence="1 2" id="KW-0732">Signal</keyword>
<evidence type="ECO:0000259" key="3">
    <source>
        <dbReference type="Pfam" id="PF13505"/>
    </source>
</evidence>
<reference evidence="4" key="1">
    <citation type="submission" date="2019-09" db="EMBL/GenBank/DDBJ databases">
        <authorList>
            <person name="Hjerde E."/>
        </authorList>
    </citation>
    <scope>NUCLEOTIDE SEQUENCE</scope>
    <source>
        <strain evidence="4">06/09/160</strain>
    </source>
</reference>
<protein>
    <recommendedName>
        <fullName evidence="3">Outer membrane protein beta-barrel domain-containing protein</fullName>
    </recommendedName>
</protein>
<organism evidence="4">
    <name type="scientific">Aliivibrio wodanis</name>
    <dbReference type="NCBI Taxonomy" id="80852"/>
    <lineage>
        <taxon>Bacteria</taxon>
        <taxon>Pseudomonadati</taxon>
        <taxon>Pseudomonadota</taxon>
        <taxon>Gammaproteobacteria</taxon>
        <taxon>Vibrionales</taxon>
        <taxon>Vibrionaceae</taxon>
        <taxon>Aliivibrio</taxon>
    </lineage>
</organism>
<dbReference type="SUPFAM" id="SSF56925">
    <property type="entry name" value="OMPA-like"/>
    <property type="match status" value="1"/>
</dbReference>
<dbReference type="Pfam" id="PF13505">
    <property type="entry name" value="OMP_b-brl"/>
    <property type="match status" value="1"/>
</dbReference>